<evidence type="ECO:0000259" key="4">
    <source>
        <dbReference type="SMART" id="SM00337"/>
    </source>
</evidence>
<feature type="domain" description="Bcl-2 Bcl-2 homology region 1-3" evidence="4">
    <location>
        <begin position="92"/>
        <end position="187"/>
    </location>
</feature>
<gene>
    <name evidence="6" type="primary">BAX</name>
</gene>
<keyword evidence="5" id="KW-1185">Reference proteome</keyword>
<organism evidence="5 6">
    <name type="scientific">Petromyzon marinus</name>
    <name type="common">Sea lamprey</name>
    <dbReference type="NCBI Taxonomy" id="7757"/>
    <lineage>
        <taxon>Eukaryota</taxon>
        <taxon>Metazoa</taxon>
        <taxon>Chordata</taxon>
        <taxon>Craniata</taxon>
        <taxon>Vertebrata</taxon>
        <taxon>Cyclostomata</taxon>
        <taxon>Hyperoartia</taxon>
        <taxon>Petromyzontiformes</taxon>
        <taxon>Petromyzontidae</taxon>
        <taxon>Petromyzon</taxon>
    </lineage>
</organism>
<dbReference type="GO" id="GO:0051400">
    <property type="term" value="F:BH domain binding"/>
    <property type="evidence" value="ECO:0007669"/>
    <property type="project" value="TreeGrafter"/>
</dbReference>
<comment type="similarity">
    <text evidence="1">Belongs to the Bcl-2 family.</text>
</comment>
<dbReference type="GO" id="GO:0015267">
    <property type="term" value="F:channel activity"/>
    <property type="evidence" value="ECO:0007669"/>
    <property type="project" value="TreeGrafter"/>
</dbReference>
<dbReference type="CTD" id="581"/>
<accession>A0AAJ7XJU3</accession>
<name>A0AAJ7XJU3_PETMA</name>
<dbReference type="SUPFAM" id="SSF56854">
    <property type="entry name" value="Bcl-2 inhibitors of programmed cell death"/>
    <property type="match status" value="1"/>
</dbReference>
<dbReference type="Pfam" id="PF00452">
    <property type="entry name" value="Bcl-2"/>
    <property type="match status" value="1"/>
</dbReference>
<reference evidence="6" key="1">
    <citation type="submission" date="2025-08" db="UniProtKB">
        <authorList>
            <consortium name="RefSeq"/>
        </authorList>
    </citation>
    <scope>IDENTIFICATION</scope>
    <source>
        <tissue evidence="6">Sperm</tissue>
    </source>
</reference>
<proteinExistence type="inferred from homology"/>
<keyword evidence="2" id="KW-0053">Apoptosis</keyword>
<dbReference type="Proteomes" id="UP001318040">
    <property type="component" value="Chromosome 3"/>
</dbReference>
<dbReference type="GO" id="GO:0001836">
    <property type="term" value="P:release of cytochrome c from mitochondria"/>
    <property type="evidence" value="ECO:0007669"/>
    <property type="project" value="TreeGrafter"/>
</dbReference>
<dbReference type="InterPro" id="IPR026298">
    <property type="entry name" value="Bcl-2_fam"/>
</dbReference>
<dbReference type="Gene3D" id="1.10.437.10">
    <property type="entry name" value="Blc2-like"/>
    <property type="match status" value="1"/>
</dbReference>
<dbReference type="PANTHER" id="PTHR11256:SF56">
    <property type="entry name" value="BCL-2 BCL-2 HOMOLOGY REGION 1-3 DOMAIN-CONTAINING PROTEIN"/>
    <property type="match status" value="1"/>
</dbReference>
<dbReference type="InterPro" id="IPR036834">
    <property type="entry name" value="Bcl-2-like_sf"/>
</dbReference>
<dbReference type="InterPro" id="IPR002475">
    <property type="entry name" value="Bcl2-like"/>
</dbReference>
<dbReference type="RefSeq" id="XP_032837096.1">
    <property type="nucleotide sequence ID" value="XM_032981205.1"/>
</dbReference>
<evidence type="ECO:0000256" key="1">
    <source>
        <dbReference type="ARBA" id="ARBA00009458"/>
    </source>
</evidence>
<protein>
    <submittedName>
        <fullName evidence="6">Apoptosis regulator BAX isoform X1</fullName>
    </submittedName>
</protein>
<dbReference type="GO" id="GO:0008053">
    <property type="term" value="P:mitochondrial fusion"/>
    <property type="evidence" value="ECO:0007669"/>
    <property type="project" value="TreeGrafter"/>
</dbReference>
<evidence type="ECO:0000256" key="2">
    <source>
        <dbReference type="ARBA" id="ARBA00022703"/>
    </source>
</evidence>
<dbReference type="CDD" id="cd06845">
    <property type="entry name" value="Bcl-2_like"/>
    <property type="match status" value="1"/>
</dbReference>
<dbReference type="PROSITE" id="PS50062">
    <property type="entry name" value="BCL2_FAMILY"/>
    <property type="match status" value="1"/>
</dbReference>
<dbReference type="InterPro" id="IPR046371">
    <property type="entry name" value="Bcl-2_BH1-3"/>
</dbReference>
<dbReference type="KEGG" id="pmrn:116958545"/>
<dbReference type="PANTHER" id="PTHR11256">
    <property type="entry name" value="BCL-2 RELATED"/>
    <property type="match status" value="1"/>
</dbReference>
<dbReference type="GO" id="GO:0008630">
    <property type="term" value="P:intrinsic apoptotic signaling pathway in response to DNA damage"/>
    <property type="evidence" value="ECO:0007669"/>
    <property type="project" value="TreeGrafter"/>
</dbReference>
<dbReference type="GO" id="GO:0005741">
    <property type="term" value="C:mitochondrial outer membrane"/>
    <property type="evidence" value="ECO:0007669"/>
    <property type="project" value="TreeGrafter"/>
</dbReference>
<dbReference type="PRINTS" id="PR01862">
    <property type="entry name" value="BCL2FAMILY"/>
</dbReference>
<dbReference type="SMART" id="SM00337">
    <property type="entry name" value="BCL"/>
    <property type="match status" value="1"/>
</dbReference>
<dbReference type="GO" id="GO:0097192">
    <property type="term" value="P:extrinsic apoptotic signaling pathway in absence of ligand"/>
    <property type="evidence" value="ECO:0007669"/>
    <property type="project" value="TreeGrafter"/>
</dbReference>
<feature type="region of interest" description="Disordered" evidence="3">
    <location>
        <begin position="60"/>
        <end position="80"/>
    </location>
</feature>
<evidence type="ECO:0000313" key="5">
    <source>
        <dbReference type="Proteomes" id="UP001318040"/>
    </source>
</evidence>
<dbReference type="GO" id="GO:0042981">
    <property type="term" value="P:regulation of apoptotic process"/>
    <property type="evidence" value="ECO:0007669"/>
    <property type="project" value="InterPro"/>
</dbReference>
<evidence type="ECO:0000313" key="6">
    <source>
        <dbReference type="RefSeq" id="XP_032837096.1"/>
    </source>
</evidence>
<dbReference type="AlphaFoldDB" id="A0AAJ7XJU3"/>
<evidence type="ECO:0000256" key="3">
    <source>
        <dbReference type="SAM" id="MobiDB-lite"/>
    </source>
</evidence>
<sequence length="231" mass="25191">MSEGASGDAAGVNAGAGGVATAGGEDSAGRAVRRGSVSDHINVQAGQLLRRFILDRAESETETVGPAPTLEELGGSPAEQEDKGVIEVANCLRLIGDELDRDQKLQEMIRNMPIESPRELFMRVAIQIFADGTFNWGRVVALFYFAYRLVMKAYSRQLLDIVKTIISWAVDFIREHVIQWIREQGGWHLLADERAIQNLAKAQSTTTISLSSSKQTARLEGPDCCLPCSKG</sequence>